<dbReference type="InterPro" id="IPR036291">
    <property type="entry name" value="NAD(P)-bd_dom_sf"/>
</dbReference>
<dbReference type="PANTHER" id="PTHR11092:SF0">
    <property type="entry name" value="EPIMERASE FAMILY PROTEIN SDR39U1"/>
    <property type="match status" value="1"/>
</dbReference>
<comment type="similarity">
    <text evidence="1">Belongs to the NAD(P)-dependent epimerase/dehydratase family. SDR39U1 subfamily.</text>
</comment>
<dbReference type="KEGG" id="cfc:CFLV_06780"/>
<reference evidence="4 6" key="1">
    <citation type="submission" date="2014-08" db="EMBL/GenBank/DDBJ databases">
        <title>Complete genome sequence of Corynebacterium flavescens OJ8(T)(=DSM 20296(T)), isolated from cheese.</title>
        <authorList>
            <person name="Ruckert C."/>
            <person name="Albersmeier A."/>
            <person name="Winkler A."/>
            <person name="Kalinowski J."/>
        </authorList>
    </citation>
    <scope>NUCLEOTIDE SEQUENCE [LARGE SCALE GENOMIC DNA]</scope>
    <source>
        <strain evidence="4 6">OJ8</strain>
    </source>
</reference>
<dbReference type="NCBIfam" id="TIGR01777">
    <property type="entry name" value="yfcH"/>
    <property type="match status" value="1"/>
</dbReference>
<dbReference type="RefSeq" id="WP_075729881.1">
    <property type="nucleotide sequence ID" value="NZ_BJNB01000002.1"/>
</dbReference>
<gene>
    <name evidence="5" type="ORF">CFL01nite_02390</name>
    <name evidence="4" type="ORF">CFLV_06780</name>
</gene>
<dbReference type="SUPFAM" id="SSF55961">
    <property type="entry name" value="Bet v1-like"/>
    <property type="match status" value="1"/>
</dbReference>
<dbReference type="STRING" id="28028.CFLV_06780"/>
<organism evidence="4 6">
    <name type="scientific">Corynebacterium flavescens</name>
    <dbReference type="NCBI Taxonomy" id="28028"/>
    <lineage>
        <taxon>Bacteria</taxon>
        <taxon>Bacillati</taxon>
        <taxon>Actinomycetota</taxon>
        <taxon>Actinomycetes</taxon>
        <taxon>Mycobacteriales</taxon>
        <taxon>Corynebacteriaceae</taxon>
        <taxon>Corynebacterium</taxon>
    </lineage>
</organism>
<evidence type="ECO:0000313" key="4">
    <source>
        <dbReference type="EMBL" id="APT86928.1"/>
    </source>
</evidence>
<evidence type="ECO:0000313" key="7">
    <source>
        <dbReference type="Proteomes" id="UP000315353"/>
    </source>
</evidence>
<dbReference type="EMBL" id="CP009246">
    <property type="protein sequence ID" value="APT86928.1"/>
    <property type="molecule type" value="Genomic_DNA"/>
</dbReference>
<evidence type="ECO:0000256" key="1">
    <source>
        <dbReference type="ARBA" id="ARBA00009353"/>
    </source>
</evidence>
<dbReference type="PANTHER" id="PTHR11092">
    <property type="entry name" value="SUGAR NUCLEOTIDE EPIMERASE RELATED"/>
    <property type="match status" value="1"/>
</dbReference>
<dbReference type="GeneID" id="82880419"/>
<dbReference type="CDD" id="cd07820">
    <property type="entry name" value="SRPBCC_3"/>
    <property type="match status" value="1"/>
</dbReference>
<reference evidence="5 7" key="2">
    <citation type="submission" date="2019-06" db="EMBL/GenBank/DDBJ databases">
        <title>Whole genome shotgun sequence of Corynebacterium flavescens NBRC 14136.</title>
        <authorList>
            <person name="Hosoyama A."/>
            <person name="Uohara A."/>
            <person name="Ohji S."/>
            <person name="Ichikawa N."/>
        </authorList>
    </citation>
    <scope>NUCLEOTIDE SEQUENCE [LARGE SCALE GENOMIC DNA]</scope>
    <source>
        <strain evidence="5 7">NBRC 14136</strain>
    </source>
</reference>
<keyword evidence="6" id="KW-1185">Reference proteome</keyword>
<dbReference type="InterPro" id="IPR023393">
    <property type="entry name" value="START-like_dom_sf"/>
</dbReference>
<dbReference type="Gene3D" id="3.40.50.720">
    <property type="entry name" value="NAD(P)-binding Rossmann-like Domain"/>
    <property type="match status" value="1"/>
</dbReference>
<evidence type="ECO:0000313" key="5">
    <source>
        <dbReference type="EMBL" id="GEB96744.1"/>
    </source>
</evidence>
<evidence type="ECO:0000259" key="2">
    <source>
        <dbReference type="Pfam" id="PF01370"/>
    </source>
</evidence>
<feature type="domain" description="DUF1731" evidence="3">
    <location>
        <begin position="393"/>
        <end position="440"/>
    </location>
</feature>
<accession>A0A1L7CM72</accession>
<dbReference type="Pfam" id="PF01370">
    <property type="entry name" value="Epimerase"/>
    <property type="match status" value="1"/>
</dbReference>
<name>A0A1L7CM72_CORFL</name>
<feature type="domain" description="NAD-dependent epimerase/dehydratase" evidence="2">
    <location>
        <begin position="152"/>
        <end position="355"/>
    </location>
</feature>
<dbReference type="EMBL" id="BJNB01000002">
    <property type="protein sequence ID" value="GEB96744.1"/>
    <property type="molecule type" value="Genomic_DNA"/>
</dbReference>
<dbReference type="Pfam" id="PF08338">
    <property type="entry name" value="DUF1731"/>
    <property type="match status" value="1"/>
</dbReference>
<evidence type="ECO:0000259" key="3">
    <source>
        <dbReference type="Pfam" id="PF08338"/>
    </source>
</evidence>
<proteinExistence type="inferred from homology"/>
<evidence type="ECO:0000313" key="6">
    <source>
        <dbReference type="Proteomes" id="UP000185479"/>
    </source>
</evidence>
<dbReference type="Proteomes" id="UP000315353">
    <property type="component" value="Unassembled WGS sequence"/>
</dbReference>
<dbReference type="Gene3D" id="3.30.530.20">
    <property type="match status" value="1"/>
</dbReference>
<dbReference type="InterPro" id="IPR010099">
    <property type="entry name" value="SDR39U1"/>
</dbReference>
<protein>
    <submittedName>
        <fullName evidence="4">Nucleoside-diphosphate sugar epimerase</fullName>
    </submittedName>
    <submittedName>
        <fullName evidence="5">Oxidoreductase</fullName>
    </submittedName>
</protein>
<dbReference type="InterPro" id="IPR013549">
    <property type="entry name" value="DUF1731"/>
</dbReference>
<dbReference type="InterPro" id="IPR001509">
    <property type="entry name" value="Epimerase_deHydtase"/>
</dbReference>
<dbReference type="AlphaFoldDB" id="A0A1L7CM72"/>
<dbReference type="Proteomes" id="UP000185479">
    <property type="component" value="Chromosome"/>
</dbReference>
<dbReference type="OrthoDB" id="9801773at2"/>
<sequence length="450" mass="49053">MSFTAQHVVPAPREQVWTWHTRPGALSRLNAPFTFMTPIAQATSLADGTSILGLPAGLRWVARHDLSRYQTGYSFSDVCINAPMRRFAHWRHDHHFADHPTGTLVTDSVDTRLPSSALESVFAYRQHQLIEDFSFLNRMGAFLEEGTPGLKIAITGSRGSVGRALSAQLRTAGHEVIQLVRSEPKQGQRRWRPNSPSPELLEGIDVLVHLAGEPIFGRFNDSHKADIRDSRVDPTRLLAQLVANTSSVRTMVTASAIGIYGADRGAEELTEDSERGEGFLADVVTDWEEATSPAPQAGKRVVNIRTGIALSGNTGMLPILRALFSTGLGGAFGKGEFWYSWVAMDDLTDIYFRAIIDEALSGPINAVSPTPVLNREFVSALGEELKRPALVPIPSFGPALLLGKEGARELALADQRVLPTALQEAGHTFRYPQVAGALAHELGGEELWTP</sequence>
<dbReference type="SUPFAM" id="SSF51735">
    <property type="entry name" value="NAD(P)-binding Rossmann-fold domains"/>
    <property type="match status" value="1"/>
</dbReference>